<dbReference type="RefSeq" id="WP_035325319.1">
    <property type="nucleotide sequence ID" value="NZ_CP015125.1"/>
</dbReference>
<keyword evidence="1" id="KW-0805">Transcription regulation</keyword>
<dbReference type="AlphaFoldDB" id="A0A0A2H0Z7"/>
<dbReference type="PATRIC" id="fig|1300343.5.peg.2886"/>
<feature type="domain" description="HTH araC/xylS-type" evidence="5">
    <location>
        <begin position="298"/>
        <end position="380"/>
    </location>
</feature>
<evidence type="ECO:0000313" key="6">
    <source>
        <dbReference type="EMBL" id="KGO06315.1"/>
    </source>
</evidence>
<dbReference type="InterPro" id="IPR018062">
    <property type="entry name" value="HTH_AraC-typ_CS"/>
</dbReference>
<organism evidence="6 7">
    <name type="scientific">Dokdonia donghaensis DSW-1</name>
    <dbReference type="NCBI Taxonomy" id="1300343"/>
    <lineage>
        <taxon>Bacteria</taxon>
        <taxon>Pseudomonadati</taxon>
        <taxon>Bacteroidota</taxon>
        <taxon>Flavobacteriia</taxon>
        <taxon>Flavobacteriales</taxon>
        <taxon>Flavobacteriaceae</taxon>
        <taxon>Dokdonia</taxon>
    </lineage>
</organism>
<feature type="transmembrane region" description="Helical" evidence="4">
    <location>
        <begin position="97"/>
        <end position="114"/>
    </location>
</feature>
<dbReference type="Pfam" id="PF12833">
    <property type="entry name" value="HTH_18"/>
    <property type="match status" value="1"/>
</dbReference>
<dbReference type="EMBL" id="JSAQ01000001">
    <property type="protein sequence ID" value="KGO06315.1"/>
    <property type="molecule type" value="Genomic_DNA"/>
</dbReference>
<dbReference type="InterPro" id="IPR009057">
    <property type="entry name" value="Homeodomain-like_sf"/>
</dbReference>
<keyword evidence="4" id="KW-0472">Membrane</keyword>
<evidence type="ECO:0000259" key="5">
    <source>
        <dbReference type="PROSITE" id="PS01124"/>
    </source>
</evidence>
<reference evidence="6 7" key="1">
    <citation type="submission" date="2014-10" db="EMBL/GenBank/DDBJ databases">
        <title>Draft genome sequence of the proteorhodopsin-containing marine bacterium Dokdonia donghaensis.</title>
        <authorList>
            <person name="Gomez-Consarnau L."/>
            <person name="Gonzalez J.M."/>
            <person name="Riedel T."/>
            <person name="Jaenicke S."/>
            <person name="Wagner-Doebler I."/>
            <person name="Fuhrman J.A."/>
        </authorList>
    </citation>
    <scope>NUCLEOTIDE SEQUENCE [LARGE SCALE GENOMIC DNA]</scope>
    <source>
        <strain evidence="6 7">DSW-1</strain>
    </source>
</reference>
<feature type="transmembrane region" description="Helical" evidence="4">
    <location>
        <begin position="173"/>
        <end position="195"/>
    </location>
</feature>
<dbReference type="InterPro" id="IPR018060">
    <property type="entry name" value="HTH_AraC"/>
</dbReference>
<dbReference type="Gene3D" id="1.10.10.60">
    <property type="entry name" value="Homeodomain-like"/>
    <property type="match status" value="2"/>
</dbReference>
<keyword evidence="3" id="KW-0804">Transcription</keyword>
<name>A0A0A2H0Z7_9FLAO</name>
<keyword evidence="7" id="KW-1185">Reference proteome</keyword>
<evidence type="ECO:0000256" key="1">
    <source>
        <dbReference type="ARBA" id="ARBA00023015"/>
    </source>
</evidence>
<keyword evidence="4" id="KW-0812">Transmembrane</keyword>
<feature type="transmembrane region" description="Helical" evidence="4">
    <location>
        <begin position="126"/>
        <end position="152"/>
    </location>
</feature>
<evidence type="ECO:0000256" key="2">
    <source>
        <dbReference type="ARBA" id="ARBA00023125"/>
    </source>
</evidence>
<feature type="transmembrane region" description="Helical" evidence="4">
    <location>
        <begin position="6"/>
        <end position="27"/>
    </location>
</feature>
<keyword evidence="2" id="KW-0238">DNA-binding</keyword>
<gene>
    <name evidence="6" type="ORF">NV36_05335</name>
</gene>
<keyword evidence="4" id="KW-1133">Transmembrane helix</keyword>
<comment type="caution">
    <text evidence="6">The sequence shown here is derived from an EMBL/GenBank/DDBJ whole genome shotgun (WGS) entry which is preliminary data.</text>
</comment>
<dbReference type="PROSITE" id="PS01124">
    <property type="entry name" value="HTH_ARAC_FAMILY_2"/>
    <property type="match status" value="1"/>
</dbReference>
<dbReference type="OrthoDB" id="9779074at2"/>
<evidence type="ECO:0000256" key="4">
    <source>
        <dbReference type="SAM" id="Phobius"/>
    </source>
</evidence>
<dbReference type="PROSITE" id="PS00041">
    <property type="entry name" value="HTH_ARAC_FAMILY_1"/>
    <property type="match status" value="1"/>
</dbReference>
<dbReference type="Proteomes" id="UP000030140">
    <property type="component" value="Unassembled WGS sequence"/>
</dbReference>
<feature type="transmembrane region" description="Helical" evidence="4">
    <location>
        <begin position="201"/>
        <end position="223"/>
    </location>
</feature>
<proteinExistence type="predicted"/>
<dbReference type="SMART" id="SM00342">
    <property type="entry name" value="HTH_ARAC"/>
    <property type="match status" value="1"/>
</dbReference>
<accession>A0A0A2H0Z7</accession>
<evidence type="ECO:0000256" key="3">
    <source>
        <dbReference type="ARBA" id="ARBA00023163"/>
    </source>
</evidence>
<protein>
    <recommendedName>
        <fullName evidence="5">HTH araC/xylS-type domain-containing protein</fullName>
    </recommendedName>
</protein>
<dbReference type="KEGG" id="ddo:I597_2840"/>
<evidence type="ECO:0000313" key="7">
    <source>
        <dbReference type="Proteomes" id="UP000030140"/>
    </source>
</evidence>
<feature type="transmembrane region" description="Helical" evidence="4">
    <location>
        <begin position="34"/>
        <end position="53"/>
    </location>
</feature>
<dbReference type="PANTHER" id="PTHR43280:SF29">
    <property type="entry name" value="ARAC-FAMILY TRANSCRIPTIONAL REGULATOR"/>
    <property type="match status" value="1"/>
</dbReference>
<dbReference type="PANTHER" id="PTHR43280">
    <property type="entry name" value="ARAC-FAMILY TRANSCRIPTIONAL REGULATOR"/>
    <property type="match status" value="1"/>
</dbReference>
<dbReference type="GO" id="GO:0003700">
    <property type="term" value="F:DNA-binding transcription factor activity"/>
    <property type="evidence" value="ECO:0007669"/>
    <property type="project" value="InterPro"/>
</dbReference>
<sequence length="382" mass="43688">MIKLIILSIAIFQGVLMSLILLFSPFFKSRANKFLAFAILSLSWSLLKITLDITEVVAVYPLLVVLENIDTEALLPVFIYLFIAAQVDYAPMNSKKVYLLFIPALASTLVFNFVEFTMSGEFTSEMYFFDILGGLLVLCMFIVFIIFYPLILIKTYKVIQYAKDKNEKKWLTYLWYFEVAILGLLMLLVIISPAIESDIVNALQTLALLSTILIHWVAYSGIYKLKLVNDRKKINRLFFSQVSNDASPLPNKMVTPIKTEDIKTQTTITADNIYFQKLEKLCTVDKIYRDHTLDRNAVAALLNISPSYVSQIVNAITGYNFSTYINRYRVAEIKKIIVNEEFQNYSLLAIGLECGFSSKTTFHNSFKKITGMTPNAYRKLHK</sequence>
<feature type="transmembrane region" description="Helical" evidence="4">
    <location>
        <begin position="73"/>
        <end position="90"/>
    </location>
</feature>
<dbReference type="SUPFAM" id="SSF46689">
    <property type="entry name" value="Homeodomain-like"/>
    <property type="match status" value="1"/>
</dbReference>
<dbReference type="GO" id="GO:0043565">
    <property type="term" value="F:sequence-specific DNA binding"/>
    <property type="evidence" value="ECO:0007669"/>
    <property type="project" value="InterPro"/>
</dbReference>